<feature type="transmembrane region" description="Helical" evidence="1">
    <location>
        <begin position="59"/>
        <end position="78"/>
    </location>
</feature>
<protein>
    <submittedName>
        <fullName evidence="2">Uncharacterized protein</fullName>
    </submittedName>
</protein>
<comment type="caution">
    <text evidence="2">The sequence shown here is derived from an EMBL/GenBank/DDBJ whole genome shotgun (WGS) entry which is preliminary data.</text>
</comment>
<evidence type="ECO:0000313" key="2">
    <source>
        <dbReference type="EMBL" id="CAB9514561.1"/>
    </source>
</evidence>
<dbReference type="AlphaFoldDB" id="A0A9N8E8G3"/>
<feature type="transmembrane region" description="Helical" evidence="1">
    <location>
        <begin position="203"/>
        <end position="222"/>
    </location>
</feature>
<dbReference type="Proteomes" id="UP001153069">
    <property type="component" value="Unassembled WGS sequence"/>
</dbReference>
<feature type="transmembrane region" description="Helical" evidence="1">
    <location>
        <begin position="116"/>
        <end position="136"/>
    </location>
</feature>
<name>A0A9N8E8G3_9STRA</name>
<organism evidence="2 3">
    <name type="scientific">Seminavis robusta</name>
    <dbReference type="NCBI Taxonomy" id="568900"/>
    <lineage>
        <taxon>Eukaryota</taxon>
        <taxon>Sar</taxon>
        <taxon>Stramenopiles</taxon>
        <taxon>Ochrophyta</taxon>
        <taxon>Bacillariophyta</taxon>
        <taxon>Bacillariophyceae</taxon>
        <taxon>Bacillariophycidae</taxon>
        <taxon>Naviculales</taxon>
        <taxon>Naviculaceae</taxon>
        <taxon>Seminavis</taxon>
    </lineage>
</organism>
<keyword evidence="1" id="KW-1133">Transmembrane helix</keyword>
<feature type="transmembrane region" description="Helical" evidence="1">
    <location>
        <begin position="84"/>
        <end position="104"/>
    </location>
</feature>
<reference evidence="2" key="1">
    <citation type="submission" date="2020-06" db="EMBL/GenBank/DDBJ databases">
        <authorList>
            <consortium name="Plant Systems Biology data submission"/>
        </authorList>
    </citation>
    <scope>NUCLEOTIDE SEQUENCE</scope>
    <source>
        <strain evidence="2">D6</strain>
    </source>
</reference>
<feature type="transmembrane region" description="Helical" evidence="1">
    <location>
        <begin position="229"/>
        <end position="248"/>
    </location>
</feature>
<evidence type="ECO:0000256" key="1">
    <source>
        <dbReference type="SAM" id="Phobius"/>
    </source>
</evidence>
<proteinExistence type="predicted"/>
<keyword evidence="1" id="KW-0472">Membrane</keyword>
<feature type="transmembrane region" description="Helical" evidence="1">
    <location>
        <begin position="142"/>
        <end position="161"/>
    </location>
</feature>
<keyword evidence="3" id="KW-1185">Reference proteome</keyword>
<gene>
    <name evidence="2" type="ORF">SEMRO_661_G183160.1</name>
</gene>
<accession>A0A9N8E8G3</accession>
<dbReference type="EMBL" id="CAICTM010000660">
    <property type="protein sequence ID" value="CAB9514561.1"/>
    <property type="molecule type" value="Genomic_DNA"/>
</dbReference>
<keyword evidence="1" id="KW-0812">Transmembrane</keyword>
<evidence type="ECO:0000313" key="3">
    <source>
        <dbReference type="Proteomes" id="UP001153069"/>
    </source>
</evidence>
<sequence>MVLITSEQIKAQQLLRHKQVPKNAVTDLAEWASKRSVAAAATMQRHRVSFFQLGKSLKFGLHGIFGTLATIATAWALIDETETSVLVAVYLGSLTAVYASFLLGQVPPASHVAPGIVAPHIDAFKAAIALIFYVGIRCMEPYFPSELLYLSAVVAAWWPFVPKAIDWANGNTYLLVLPRFFAVTFDMINVSVTGSSIQRHDLLAVQMFLLVFSFLYSLSFRVQHKAMPLIIYVVTTLGGACLGVFIVMPEVFRVLG</sequence>